<evidence type="ECO:0000259" key="1">
    <source>
        <dbReference type="Pfam" id="PF13456"/>
    </source>
</evidence>
<dbReference type="Pfam" id="PF13456">
    <property type="entry name" value="RVT_3"/>
    <property type="match status" value="1"/>
</dbReference>
<dbReference type="Gene3D" id="3.30.420.10">
    <property type="entry name" value="Ribonuclease H-like superfamily/Ribonuclease H"/>
    <property type="match status" value="1"/>
</dbReference>
<dbReference type="PANTHER" id="PTHR47074:SF11">
    <property type="entry name" value="REVERSE TRANSCRIPTASE-LIKE PROTEIN"/>
    <property type="match status" value="1"/>
</dbReference>
<protein>
    <recommendedName>
        <fullName evidence="1">RNase H type-1 domain-containing protein</fullName>
    </recommendedName>
</protein>
<reference evidence="2 3" key="1">
    <citation type="submission" date="2024-04" db="EMBL/GenBank/DDBJ databases">
        <authorList>
            <person name="Fracassetti M."/>
        </authorList>
    </citation>
    <scope>NUCLEOTIDE SEQUENCE [LARGE SCALE GENOMIC DNA]</scope>
</reference>
<dbReference type="InterPro" id="IPR036397">
    <property type="entry name" value="RNaseH_sf"/>
</dbReference>
<feature type="domain" description="RNase H type-1" evidence="1">
    <location>
        <begin position="10"/>
        <end position="122"/>
    </location>
</feature>
<organism evidence="2 3">
    <name type="scientific">Linum trigynum</name>
    <dbReference type="NCBI Taxonomy" id="586398"/>
    <lineage>
        <taxon>Eukaryota</taxon>
        <taxon>Viridiplantae</taxon>
        <taxon>Streptophyta</taxon>
        <taxon>Embryophyta</taxon>
        <taxon>Tracheophyta</taxon>
        <taxon>Spermatophyta</taxon>
        <taxon>Magnoliopsida</taxon>
        <taxon>eudicotyledons</taxon>
        <taxon>Gunneridae</taxon>
        <taxon>Pentapetalae</taxon>
        <taxon>rosids</taxon>
        <taxon>fabids</taxon>
        <taxon>Malpighiales</taxon>
        <taxon>Linaceae</taxon>
        <taxon>Linum</taxon>
    </lineage>
</organism>
<dbReference type="CDD" id="cd06222">
    <property type="entry name" value="RNase_H_like"/>
    <property type="match status" value="1"/>
</dbReference>
<evidence type="ECO:0000313" key="3">
    <source>
        <dbReference type="Proteomes" id="UP001497516"/>
    </source>
</evidence>
<proteinExistence type="predicted"/>
<name>A0AAV2GQ40_9ROSI</name>
<dbReference type="Proteomes" id="UP001497516">
    <property type="component" value="Chromosome 9"/>
</dbReference>
<keyword evidence="3" id="KW-1185">Reference proteome</keyword>
<accession>A0AAV2GQ40</accession>
<evidence type="ECO:0000313" key="2">
    <source>
        <dbReference type="EMBL" id="CAL1411943.1"/>
    </source>
</evidence>
<dbReference type="InterPro" id="IPR044730">
    <property type="entry name" value="RNase_H-like_dom_plant"/>
</dbReference>
<dbReference type="InterPro" id="IPR052929">
    <property type="entry name" value="RNase_H-like_EbsB-rel"/>
</dbReference>
<dbReference type="InterPro" id="IPR002156">
    <property type="entry name" value="RNaseH_domain"/>
</dbReference>
<dbReference type="AlphaFoldDB" id="A0AAV2GQ40"/>
<dbReference type="PANTHER" id="PTHR47074">
    <property type="entry name" value="BNAC02G40300D PROTEIN"/>
    <property type="match status" value="1"/>
</dbReference>
<dbReference type="GO" id="GO:0004523">
    <property type="term" value="F:RNA-DNA hybrid ribonuclease activity"/>
    <property type="evidence" value="ECO:0007669"/>
    <property type="project" value="InterPro"/>
</dbReference>
<gene>
    <name evidence="2" type="ORF">LTRI10_LOCUS51271</name>
</gene>
<dbReference type="GO" id="GO:0003676">
    <property type="term" value="F:nucleic acid binding"/>
    <property type="evidence" value="ECO:0007669"/>
    <property type="project" value="InterPro"/>
</dbReference>
<sequence length="143" mass="16342">MWDGAIRPGSHSAGGLVLLSPTRSVLMVKGVQLHLLEDPMAVELIVLREAVLWCLANNLTSVQFEGDAKVIIDKINQGDIRDNRVGVILEEVVHYFRTHPEFRIRFIGRRSNRVAHLVARKALSLYPTMSRFFDYQAWLESRM</sequence>
<dbReference type="EMBL" id="OZ034822">
    <property type="protein sequence ID" value="CAL1411943.1"/>
    <property type="molecule type" value="Genomic_DNA"/>
</dbReference>